<evidence type="ECO:0000313" key="2">
    <source>
        <dbReference type="Proteomes" id="UP000233551"/>
    </source>
</evidence>
<accession>A0A2I0JGD9</accession>
<evidence type="ECO:0000313" key="1">
    <source>
        <dbReference type="EMBL" id="PKI55312.1"/>
    </source>
</evidence>
<dbReference type="AlphaFoldDB" id="A0A2I0JGD9"/>
<keyword evidence="2" id="KW-1185">Reference proteome</keyword>
<dbReference type="Proteomes" id="UP000233551">
    <property type="component" value="Unassembled WGS sequence"/>
</dbReference>
<comment type="caution">
    <text evidence="1">The sequence shown here is derived from an EMBL/GenBank/DDBJ whole genome shotgun (WGS) entry which is preliminary data.</text>
</comment>
<protein>
    <submittedName>
        <fullName evidence="1">Uncharacterized protein</fullName>
    </submittedName>
</protein>
<gene>
    <name evidence="1" type="ORF">CRG98_024328</name>
</gene>
<sequence>MRTAEPTTRERIVIEEVLYGVMQLDEVGPNRTKIIKDIESRRNTHPSQEEKAMSITPNLRTQEWMLAVEGPDPWPLQWRRWRASLSAYATMVEKRKQLKDVISNNTSRLTVVSSTVQVEDVLEEEEELLLKERPRKTTPLKRELTWTRPSRAVTYTLDFPPLLVVLP</sequence>
<dbReference type="EMBL" id="PGOL01001713">
    <property type="protein sequence ID" value="PKI55312.1"/>
    <property type="molecule type" value="Genomic_DNA"/>
</dbReference>
<organism evidence="1 2">
    <name type="scientific">Punica granatum</name>
    <name type="common">Pomegranate</name>
    <dbReference type="NCBI Taxonomy" id="22663"/>
    <lineage>
        <taxon>Eukaryota</taxon>
        <taxon>Viridiplantae</taxon>
        <taxon>Streptophyta</taxon>
        <taxon>Embryophyta</taxon>
        <taxon>Tracheophyta</taxon>
        <taxon>Spermatophyta</taxon>
        <taxon>Magnoliopsida</taxon>
        <taxon>eudicotyledons</taxon>
        <taxon>Gunneridae</taxon>
        <taxon>Pentapetalae</taxon>
        <taxon>rosids</taxon>
        <taxon>malvids</taxon>
        <taxon>Myrtales</taxon>
        <taxon>Lythraceae</taxon>
        <taxon>Punica</taxon>
    </lineage>
</organism>
<name>A0A2I0JGD9_PUNGR</name>
<proteinExistence type="predicted"/>
<reference evidence="1 2" key="1">
    <citation type="submission" date="2017-11" db="EMBL/GenBank/DDBJ databases">
        <title>De-novo sequencing of pomegranate (Punica granatum L.) genome.</title>
        <authorList>
            <person name="Akparov Z."/>
            <person name="Amiraslanov A."/>
            <person name="Hajiyeva S."/>
            <person name="Abbasov M."/>
            <person name="Kaur K."/>
            <person name="Hamwieh A."/>
            <person name="Solovyev V."/>
            <person name="Salamov A."/>
            <person name="Braich B."/>
            <person name="Kosarev P."/>
            <person name="Mahmoud A."/>
            <person name="Hajiyev E."/>
            <person name="Babayeva S."/>
            <person name="Izzatullayeva V."/>
            <person name="Mammadov A."/>
            <person name="Mammadov A."/>
            <person name="Sharifova S."/>
            <person name="Ojaghi J."/>
            <person name="Eynullazada K."/>
            <person name="Bayramov B."/>
            <person name="Abdulazimova A."/>
            <person name="Shahmuradov I."/>
        </authorList>
    </citation>
    <scope>NUCLEOTIDE SEQUENCE [LARGE SCALE GENOMIC DNA]</scope>
    <source>
        <strain evidence="2">cv. AG2017</strain>
        <tissue evidence="1">Leaf</tissue>
    </source>
</reference>